<protein>
    <submittedName>
        <fullName evidence="1">Uncharacterized protein</fullName>
    </submittedName>
</protein>
<feature type="non-terminal residue" evidence="1">
    <location>
        <position position="71"/>
    </location>
</feature>
<proteinExistence type="predicted"/>
<gene>
    <name evidence="1" type="ORF">XaplCFBP3122_20860</name>
</gene>
<sequence>MVGGYVKAACRACVGRRVSNNAHQALLLTCAPTISTGPCRPIVAGPYAAWMPRKSLICSDSGSLGVESRRG</sequence>
<dbReference type="EMBL" id="MIGV01000065">
    <property type="protein sequence ID" value="PPT73349.1"/>
    <property type="molecule type" value="Genomic_DNA"/>
</dbReference>
<dbReference type="Proteomes" id="UP000238270">
    <property type="component" value="Unassembled WGS sequence"/>
</dbReference>
<name>A0A2S6YZ35_9XANT</name>
<reference evidence="1 2" key="1">
    <citation type="submission" date="2016-08" db="EMBL/GenBank/DDBJ databases">
        <title>Evolution of the type three secretion system and type three effector repertoires in Xanthomonas.</title>
        <authorList>
            <person name="Merda D."/>
            <person name="Briand M."/>
            <person name="Bosis E."/>
            <person name="Rousseau C."/>
            <person name="Portier P."/>
            <person name="Jacques M.-A."/>
            <person name="Fischer-Le Saux M."/>
        </authorList>
    </citation>
    <scope>NUCLEOTIDE SEQUENCE [LARGE SCALE GENOMIC DNA]</scope>
    <source>
        <strain evidence="1 2">CFBP 3122</strain>
    </source>
</reference>
<organism evidence="1 2">
    <name type="scientific">Xanthomonas arboricola pv. populi</name>
    <dbReference type="NCBI Taxonomy" id="487823"/>
    <lineage>
        <taxon>Bacteria</taxon>
        <taxon>Pseudomonadati</taxon>
        <taxon>Pseudomonadota</taxon>
        <taxon>Gammaproteobacteria</taxon>
        <taxon>Lysobacterales</taxon>
        <taxon>Lysobacteraceae</taxon>
        <taxon>Xanthomonas</taxon>
    </lineage>
</organism>
<comment type="caution">
    <text evidence="1">The sequence shown here is derived from an EMBL/GenBank/DDBJ whole genome shotgun (WGS) entry which is preliminary data.</text>
</comment>
<evidence type="ECO:0000313" key="2">
    <source>
        <dbReference type="Proteomes" id="UP000238270"/>
    </source>
</evidence>
<accession>A0A2S6YZ35</accession>
<evidence type="ECO:0000313" key="1">
    <source>
        <dbReference type="EMBL" id="PPT73349.1"/>
    </source>
</evidence>
<dbReference type="AlphaFoldDB" id="A0A2S6YZ35"/>